<dbReference type="STRING" id="1656094.BFC18_14815"/>
<evidence type="ECO:0000256" key="2">
    <source>
        <dbReference type="ARBA" id="ARBA00022692"/>
    </source>
</evidence>
<evidence type="ECO:0000313" key="7">
    <source>
        <dbReference type="EMBL" id="OFC70501.1"/>
    </source>
</evidence>
<sequence>MAPNRPTAHKFKPTNTEATSPFGFFLLCVYTALVFIRPHEWPIFETELPILRTFLIITFIFYVTTLSPKKWNWQATIMVVMFFFMLLSEMRARRFFSDLTFVTEWVTSDILPFILFLGFLVSLRRQRIILFISLMACVIMVHQAWFQIGDPLGMGWAENAIFRGSGNDAMMQVRYVGIFHDPNDMGMFLVMNIPIAMYFLVNTKSFMIRMLSLGIMAALFVGIYWTGSRGSLVGSLAVIAAYIFVRFGRVKFMILTALSLPIVGVALASFRTIGLEDKSVQDRLTAWYEGIQMVKYRPLFGFGKDRFLEYHSKVAHNSFVTVMSELGAIGYTLWMTFIMLIFVMAYRIAKLPAIEGPKGDALRQEQSLNIYLSIAMIGYCSTAFFISRSYILYFYVFAAFVAASYMRVQKSYPQFDLKITAATVARVAVCSAGSLIVLYLIIRFLLTIR</sequence>
<dbReference type="Pfam" id="PF04932">
    <property type="entry name" value="Wzy_C"/>
    <property type="match status" value="1"/>
</dbReference>
<dbReference type="OrthoDB" id="871774at2"/>
<evidence type="ECO:0000256" key="4">
    <source>
        <dbReference type="ARBA" id="ARBA00023136"/>
    </source>
</evidence>
<feature type="transmembrane region" description="Helical" evidence="5">
    <location>
        <begin position="185"/>
        <end position="201"/>
    </location>
</feature>
<feature type="transmembrane region" description="Helical" evidence="5">
    <location>
        <begin position="208"/>
        <end position="225"/>
    </location>
</feature>
<evidence type="ECO:0000313" key="8">
    <source>
        <dbReference type="Proteomes" id="UP000175691"/>
    </source>
</evidence>
<feature type="transmembrane region" description="Helical" evidence="5">
    <location>
        <begin position="392"/>
        <end position="408"/>
    </location>
</feature>
<proteinExistence type="predicted"/>
<evidence type="ECO:0000256" key="3">
    <source>
        <dbReference type="ARBA" id="ARBA00022989"/>
    </source>
</evidence>
<feature type="transmembrane region" description="Helical" evidence="5">
    <location>
        <begin position="71"/>
        <end position="87"/>
    </location>
</feature>
<keyword evidence="2 5" id="KW-0812">Transmembrane</keyword>
<evidence type="ECO:0000256" key="5">
    <source>
        <dbReference type="SAM" id="Phobius"/>
    </source>
</evidence>
<feature type="transmembrane region" description="Helical" evidence="5">
    <location>
        <begin position="254"/>
        <end position="274"/>
    </location>
</feature>
<feature type="transmembrane region" description="Helical" evidence="5">
    <location>
        <begin position="48"/>
        <end position="65"/>
    </location>
</feature>
<keyword evidence="8" id="KW-1185">Reference proteome</keyword>
<feature type="transmembrane region" description="Helical" evidence="5">
    <location>
        <begin position="368"/>
        <end position="386"/>
    </location>
</feature>
<feature type="transmembrane region" description="Helical" evidence="5">
    <location>
        <begin position="420"/>
        <end position="442"/>
    </location>
</feature>
<feature type="transmembrane region" description="Helical" evidence="5">
    <location>
        <begin position="128"/>
        <end position="146"/>
    </location>
</feature>
<feature type="transmembrane region" description="Helical" evidence="5">
    <location>
        <begin position="328"/>
        <end position="348"/>
    </location>
</feature>
<name>A0A1E7ZAM7_9ALTE</name>
<evidence type="ECO:0000256" key="1">
    <source>
        <dbReference type="ARBA" id="ARBA00004141"/>
    </source>
</evidence>
<dbReference type="EMBL" id="MDHN01000029">
    <property type="protein sequence ID" value="OFC70501.1"/>
    <property type="molecule type" value="Genomic_DNA"/>
</dbReference>
<dbReference type="GO" id="GO:0016020">
    <property type="term" value="C:membrane"/>
    <property type="evidence" value="ECO:0007669"/>
    <property type="project" value="UniProtKB-SubCell"/>
</dbReference>
<reference evidence="7 8" key="1">
    <citation type="submission" date="2016-08" db="EMBL/GenBank/DDBJ databases">
        <authorList>
            <person name="Seilhamer J.J."/>
        </authorList>
    </citation>
    <scope>NUCLEOTIDE SEQUENCE [LARGE SCALE GENOMIC DNA]</scope>
    <source>
        <strain evidence="7 8">KCTC 42603</strain>
    </source>
</reference>
<comment type="subcellular location">
    <subcellularLocation>
        <location evidence="1">Membrane</location>
        <topology evidence="1">Multi-pass membrane protein</topology>
    </subcellularLocation>
</comment>
<organism evidence="7 8">
    <name type="scientific">Alteromonas confluentis</name>
    <dbReference type="NCBI Taxonomy" id="1656094"/>
    <lineage>
        <taxon>Bacteria</taxon>
        <taxon>Pseudomonadati</taxon>
        <taxon>Pseudomonadota</taxon>
        <taxon>Gammaproteobacteria</taxon>
        <taxon>Alteromonadales</taxon>
        <taxon>Alteromonadaceae</taxon>
        <taxon>Alteromonas/Salinimonas group</taxon>
        <taxon>Alteromonas</taxon>
    </lineage>
</organism>
<keyword evidence="4 5" id="KW-0472">Membrane</keyword>
<dbReference type="AlphaFoldDB" id="A0A1E7ZAM7"/>
<dbReference type="Proteomes" id="UP000175691">
    <property type="component" value="Unassembled WGS sequence"/>
</dbReference>
<accession>A0A1E7ZAM7</accession>
<dbReference type="PANTHER" id="PTHR37422:SF13">
    <property type="entry name" value="LIPOPOLYSACCHARIDE BIOSYNTHESIS PROTEIN PA4999-RELATED"/>
    <property type="match status" value="1"/>
</dbReference>
<feature type="transmembrane region" description="Helical" evidence="5">
    <location>
        <begin position="20"/>
        <end position="36"/>
    </location>
</feature>
<protein>
    <submittedName>
        <fullName evidence="7">Polymerase</fullName>
    </submittedName>
</protein>
<dbReference type="InterPro" id="IPR007016">
    <property type="entry name" value="O-antigen_ligase-rel_domated"/>
</dbReference>
<dbReference type="InterPro" id="IPR051533">
    <property type="entry name" value="WaaL-like"/>
</dbReference>
<comment type="caution">
    <text evidence="7">The sequence shown here is derived from an EMBL/GenBank/DDBJ whole genome shotgun (WGS) entry which is preliminary data.</text>
</comment>
<evidence type="ECO:0000259" key="6">
    <source>
        <dbReference type="Pfam" id="PF04932"/>
    </source>
</evidence>
<keyword evidence="3 5" id="KW-1133">Transmembrane helix</keyword>
<gene>
    <name evidence="7" type="ORF">BFC18_14815</name>
</gene>
<dbReference type="PANTHER" id="PTHR37422">
    <property type="entry name" value="TEICHURONIC ACID BIOSYNTHESIS PROTEIN TUAE"/>
    <property type="match status" value="1"/>
</dbReference>
<feature type="domain" description="O-antigen ligase-related" evidence="6">
    <location>
        <begin position="216"/>
        <end position="335"/>
    </location>
</feature>